<protein>
    <submittedName>
        <fullName evidence="8">Efflux RND transporter periplasmic adaptor subunit</fullName>
    </submittedName>
</protein>
<evidence type="ECO:0000259" key="5">
    <source>
        <dbReference type="Pfam" id="PF25917"/>
    </source>
</evidence>
<keyword evidence="2" id="KW-0175">Coiled coil</keyword>
<dbReference type="Pfam" id="PF25989">
    <property type="entry name" value="YknX_C"/>
    <property type="match status" value="1"/>
</dbReference>
<keyword evidence="3" id="KW-0472">Membrane</keyword>
<dbReference type="Gene3D" id="2.40.30.170">
    <property type="match status" value="1"/>
</dbReference>
<evidence type="ECO:0000256" key="2">
    <source>
        <dbReference type="SAM" id="Coils"/>
    </source>
</evidence>
<dbReference type="Gene3D" id="2.40.420.20">
    <property type="match status" value="1"/>
</dbReference>
<evidence type="ECO:0000256" key="1">
    <source>
        <dbReference type="ARBA" id="ARBA00009477"/>
    </source>
</evidence>
<feature type="domain" description="YtkA-like" evidence="4">
    <location>
        <begin position="590"/>
        <end position="673"/>
    </location>
</feature>
<feature type="coiled-coil region" evidence="2">
    <location>
        <begin position="344"/>
        <end position="378"/>
    </location>
</feature>
<evidence type="ECO:0000259" key="7">
    <source>
        <dbReference type="Pfam" id="PF25989"/>
    </source>
</evidence>
<dbReference type="InterPro" id="IPR058792">
    <property type="entry name" value="Beta-barrel_RND_2"/>
</dbReference>
<dbReference type="SUPFAM" id="SSF111369">
    <property type="entry name" value="HlyD-like secretion proteins"/>
    <property type="match status" value="2"/>
</dbReference>
<evidence type="ECO:0000259" key="4">
    <source>
        <dbReference type="Pfam" id="PF13115"/>
    </source>
</evidence>
<evidence type="ECO:0000313" key="8">
    <source>
        <dbReference type="EMBL" id="WNZ28111.1"/>
    </source>
</evidence>
<comment type="similarity">
    <text evidence="1">Belongs to the membrane fusion protein (MFP) (TC 8.A.1) family.</text>
</comment>
<dbReference type="PANTHER" id="PTHR30469:SF15">
    <property type="entry name" value="HLYD FAMILY OF SECRETION PROTEINS"/>
    <property type="match status" value="1"/>
</dbReference>
<dbReference type="RefSeq" id="WP_316437144.1">
    <property type="nucleotide sequence ID" value="NZ_CP053588.1"/>
</dbReference>
<dbReference type="InterPro" id="IPR058625">
    <property type="entry name" value="MdtA-like_BSH"/>
</dbReference>
<dbReference type="NCBIfam" id="TIGR01730">
    <property type="entry name" value="RND_mfp"/>
    <property type="match status" value="1"/>
</dbReference>
<keyword evidence="8" id="KW-0614">Plasmid</keyword>
<feature type="transmembrane region" description="Helical" evidence="3">
    <location>
        <begin position="50"/>
        <end position="77"/>
    </location>
</feature>
<evidence type="ECO:0000259" key="6">
    <source>
        <dbReference type="Pfam" id="PF25954"/>
    </source>
</evidence>
<name>A0AA97ALY6_9CYAN</name>
<geneLocation type="plasmid" evidence="8">
    <name>p1</name>
</geneLocation>
<dbReference type="Gene3D" id="2.40.50.100">
    <property type="match status" value="1"/>
</dbReference>
<sequence>MPPQMIPHISSLAVLLTAELMAELTAEPVTQVQHSMEEMPEAMPMQQNSGSPMTFTGLVLGAVVLIVGTAIVTRAIVTKTLRSKQRVTFDQNINDIAQDIDKDINQDINQSIAQTHPVNPPDQESAQLTDQLTDNQPLTHQPLTDRPVRRSILSVKTLSALGVFVVLTGGIATATSLLKPASLMAGMDGMEGMEGMSMEDMMRVDGSFNPVPVTVETVEPSLLETSVRYTGSVRPYLEVAVYPRVEGQLTEYTLYPGDAVAAGQVLARLNAAERSADVAEMIAETRVSQAELQVAQVEITEQQREVERMAAEYDFLAKEVVRAQVLVTQGAISRSEFDRKDSEATAARAALSSAQTKLERMQAQVNAAAAKVAQTQVRSDRATILENYTAITAPITGIVQERMVDPGVFVQPGMAILKIGDYRRVRLQANVAQQDALQIKVGSAIVARLPGAGTETIPGKVTSIFPMAGEATRTVMIEAVVDNPGQRLAAGQFLEMNIITARKPGALSVPQSAITLSEEESTVWVMEDGMAKRRVVTTGLMSGDRIEVTRGLKPGELVITTGSSRLVENAKVVAIDASGNPVASLNDASQGSVQIQLISPEGTVAMGDNQLILQVQDATTGEPLPVRELNVNVAMPMPNMAPMQTEVEVKPADQPGRFQVNTYFGMRGTWQVTANVKDEEQQGQATFTLEAQ</sequence>
<dbReference type="GO" id="GO:0015562">
    <property type="term" value="F:efflux transmembrane transporter activity"/>
    <property type="evidence" value="ECO:0007669"/>
    <property type="project" value="TreeGrafter"/>
</dbReference>
<accession>A0AA97ALY6</accession>
<feature type="domain" description="YknX-like C-terminal permuted SH3-like" evidence="7">
    <location>
        <begin position="506"/>
        <end position="572"/>
    </location>
</feature>
<dbReference type="Pfam" id="PF25954">
    <property type="entry name" value="Beta-barrel_RND_2"/>
    <property type="match status" value="1"/>
</dbReference>
<dbReference type="EMBL" id="CP053588">
    <property type="protein sequence ID" value="WNZ28111.1"/>
    <property type="molecule type" value="Genomic_DNA"/>
</dbReference>
<feature type="domain" description="Multidrug resistance protein MdtA-like barrel-sandwich hybrid" evidence="5">
    <location>
        <begin position="239"/>
        <end position="414"/>
    </location>
</feature>
<dbReference type="InterPro" id="IPR058637">
    <property type="entry name" value="YknX-like_C"/>
</dbReference>
<gene>
    <name evidence="8" type="ORF">HJG54_35000</name>
</gene>
<organism evidence="8">
    <name type="scientific">Leptolyngbya sp. NK1-12</name>
    <dbReference type="NCBI Taxonomy" id="2547451"/>
    <lineage>
        <taxon>Bacteria</taxon>
        <taxon>Bacillati</taxon>
        <taxon>Cyanobacteriota</taxon>
        <taxon>Cyanophyceae</taxon>
        <taxon>Leptolyngbyales</taxon>
        <taxon>Leptolyngbyaceae</taxon>
        <taxon>Leptolyngbya group</taxon>
        <taxon>Leptolyngbya</taxon>
    </lineage>
</organism>
<dbReference type="Pfam" id="PF25917">
    <property type="entry name" value="BSH_RND"/>
    <property type="match status" value="1"/>
</dbReference>
<keyword evidence="3" id="KW-0812">Transmembrane</keyword>
<proteinExistence type="inferred from homology"/>
<feature type="transmembrane region" description="Helical" evidence="3">
    <location>
        <begin position="158"/>
        <end position="178"/>
    </location>
</feature>
<evidence type="ECO:0000256" key="3">
    <source>
        <dbReference type="SAM" id="Phobius"/>
    </source>
</evidence>
<feature type="domain" description="CusB-like beta-barrel" evidence="6">
    <location>
        <begin position="427"/>
        <end position="500"/>
    </location>
</feature>
<dbReference type="InterPro" id="IPR006143">
    <property type="entry name" value="RND_pump_MFP"/>
</dbReference>
<dbReference type="Gene3D" id="1.10.287.470">
    <property type="entry name" value="Helix hairpin bin"/>
    <property type="match status" value="1"/>
</dbReference>
<reference evidence="8" key="1">
    <citation type="submission" date="2020-05" db="EMBL/GenBank/DDBJ databases">
        <authorList>
            <person name="Zhu T."/>
            <person name="Keshari N."/>
            <person name="Lu X."/>
        </authorList>
    </citation>
    <scope>NUCLEOTIDE SEQUENCE</scope>
    <source>
        <strain evidence="8">NK1-12</strain>
        <plasmid evidence="8">p1</plasmid>
    </source>
</reference>
<dbReference type="PANTHER" id="PTHR30469">
    <property type="entry name" value="MULTIDRUG RESISTANCE PROTEIN MDTA"/>
    <property type="match status" value="1"/>
</dbReference>
<dbReference type="InterPro" id="IPR032693">
    <property type="entry name" value="YtkA-like_dom"/>
</dbReference>
<keyword evidence="3" id="KW-1133">Transmembrane helix</keyword>
<feature type="coiled-coil region" evidence="2">
    <location>
        <begin position="292"/>
        <end position="319"/>
    </location>
</feature>
<dbReference type="Pfam" id="PF13115">
    <property type="entry name" value="YtkA"/>
    <property type="match status" value="1"/>
</dbReference>
<dbReference type="GO" id="GO:1990281">
    <property type="term" value="C:efflux pump complex"/>
    <property type="evidence" value="ECO:0007669"/>
    <property type="project" value="TreeGrafter"/>
</dbReference>
<dbReference type="AlphaFoldDB" id="A0AA97ALY6"/>